<protein>
    <submittedName>
        <fullName evidence="2">VOC family protein</fullName>
    </submittedName>
</protein>
<dbReference type="CDD" id="cd07253">
    <property type="entry name" value="GLOD5"/>
    <property type="match status" value="1"/>
</dbReference>
<accession>A0ABW2J5K9</accession>
<dbReference type="PROSITE" id="PS51819">
    <property type="entry name" value="VOC"/>
    <property type="match status" value="1"/>
</dbReference>
<dbReference type="PANTHER" id="PTHR21366:SF14">
    <property type="entry name" value="GLYOXALASE DOMAIN-CONTAINING PROTEIN 5"/>
    <property type="match status" value="1"/>
</dbReference>
<dbReference type="PANTHER" id="PTHR21366">
    <property type="entry name" value="GLYOXALASE FAMILY PROTEIN"/>
    <property type="match status" value="1"/>
</dbReference>
<comment type="caution">
    <text evidence="2">The sequence shown here is derived from an EMBL/GenBank/DDBJ whole genome shotgun (WGS) entry which is preliminary data.</text>
</comment>
<sequence>MKLDSLDHLVLTVKDIDTTVDFYQRVLGMSVITFGEGRKALAFGTQKINLHQQGKEFEPKAERPTPGSADLCFLTSVPLDAVAAHFAACDIAILEGPIRRTGATGPIMSLYIRDPDCNLIEVSNQLKT</sequence>
<name>A0ABW2J5K9_9BURK</name>
<gene>
    <name evidence="2" type="ORF">ACFQO0_09355</name>
</gene>
<dbReference type="InterPro" id="IPR029068">
    <property type="entry name" value="Glyas_Bleomycin-R_OHBP_Dase"/>
</dbReference>
<evidence type="ECO:0000313" key="2">
    <source>
        <dbReference type="EMBL" id="MFC7298641.1"/>
    </source>
</evidence>
<dbReference type="InterPro" id="IPR037523">
    <property type="entry name" value="VOC_core"/>
</dbReference>
<reference evidence="3" key="1">
    <citation type="journal article" date="2019" name="Int. J. Syst. Evol. Microbiol.">
        <title>The Global Catalogue of Microorganisms (GCM) 10K type strain sequencing project: providing services to taxonomists for standard genome sequencing and annotation.</title>
        <authorList>
            <consortium name="The Broad Institute Genomics Platform"/>
            <consortium name="The Broad Institute Genome Sequencing Center for Infectious Disease"/>
            <person name="Wu L."/>
            <person name="Ma J."/>
        </authorList>
    </citation>
    <scope>NUCLEOTIDE SEQUENCE [LARGE SCALE GENOMIC DNA]</scope>
    <source>
        <strain evidence="3">CCUG 36956</strain>
    </source>
</reference>
<dbReference type="Pfam" id="PF00903">
    <property type="entry name" value="Glyoxalase"/>
    <property type="match status" value="1"/>
</dbReference>
<evidence type="ECO:0000313" key="3">
    <source>
        <dbReference type="Proteomes" id="UP001596379"/>
    </source>
</evidence>
<dbReference type="InterPro" id="IPR050383">
    <property type="entry name" value="GlyoxalaseI/FosfomycinResist"/>
</dbReference>
<keyword evidence="3" id="KW-1185">Reference proteome</keyword>
<dbReference type="Proteomes" id="UP001596379">
    <property type="component" value="Unassembled WGS sequence"/>
</dbReference>
<dbReference type="Gene3D" id="3.10.180.10">
    <property type="entry name" value="2,3-Dihydroxybiphenyl 1,2-Dioxygenase, domain 1"/>
    <property type="match status" value="1"/>
</dbReference>
<dbReference type="RefSeq" id="WP_382234100.1">
    <property type="nucleotide sequence ID" value="NZ_JBHTCC010000001.1"/>
</dbReference>
<proteinExistence type="predicted"/>
<dbReference type="EMBL" id="JBHTCC010000001">
    <property type="protein sequence ID" value="MFC7298641.1"/>
    <property type="molecule type" value="Genomic_DNA"/>
</dbReference>
<organism evidence="2 3">
    <name type="scientific">Herminiimonas aquatilis</name>
    <dbReference type="NCBI Taxonomy" id="345342"/>
    <lineage>
        <taxon>Bacteria</taxon>
        <taxon>Pseudomonadati</taxon>
        <taxon>Pseudomonadota</taxon>
        <taxon>Betaproteobacteria</taxon>
        <taxon>Burkholderiales</taxon>
        <taxon>Oxalobacteraceae</taxon>
        <taxon>Herminiimonas</taxon>
    </lineage>
</organism>
<evidence type="ECO:0000259" key="1">
    <source>
        <dbReference type="PROSITE" id="PS51819"/>
    </source>
</evidence>
<dbReference type="InterPro" id="IPR004360">
    <property type="entry name" value="Glyas_Fos-R_dOase_dom"/>
</dbReference>
<feature type="domain" description="VOC" evidence="1">
    <location>
        <begin position="5"/>
        <end position="125"/>
    </location>
</feature>
<dbReference type="SUPFAM" id="SSF54593">
    <property type="entry name" value="Glyoxalase/Bleomycin resistance protein/Dihydroxybiphenyl dioxygenase"/>
    <property type="match status" value="1"/>
</dbReference>